<dbReference type="PANTHER" id="PTHR42986:SF1">
    <property type="entry name" value="BENZALDEHYDE DEHYDROGENASE YFMT"/>
    <property type="match status" value="1"/>
</dbReference>
<evidence type="ECO:0000259" key="6">
    <source>
        <dbReference type="Pfam" id="PF00171"/>
    </source>
</evidence>
<dbReference type="Pfam" id="PF00171">
    <property type="entry name" value="Aldedh"/>
    <property type="match status" value="1"/>
</dbReference>
<comment type="similarity">
    <text evidence="1 5">Belongs to the aldehyde dehydrogenase family.</text>
</comment>
<dbReference type="InterPro" id="IPR016161">
    <property type="entry name" value="Ald_DH/histidinol_DH"/>
</dbReference>
<organism evidence="7 8">
    <name type="scientific">Daedalea quercina L-15889</name>
    <dbReference type="NCBI Taxonomy" id="1314783"/>
    <lineage>
        <taxon>Eukaryota</taxon>
        <taxon>Fungi</taxon>
        <taxon>Dikarya</taxon>
        <taxon>Basidiomycota</taxon>
        <taxon>Agaricomycotina</taxon>
        <taxon>Agaricomycetes</taxon>
        <taxon>Polyporales</taxon>
        <taxon>Fomitopsis</taxon>
    </lineage>
</organism>
<dbReference type="InterPro" id="IPR016163">
    <property type="entry name" value="Ald_DH_C"/>
</dbReference>
<proteinExistence type="inferred from homology"/>
<dbReference type="InterPro" id="IPR016162">
    <property type="entry name" value="Ald_DH_N"/>
</dbReference>
<evidence type="ECO:0000256" key="3">
    <source>
        <dbReference type="ARBA" id="ARBA00023027"/>
    </source>
</evidence>
<reference evidence="7 8" key="1">
    <citation type="journal article" date="2016" name="Mol. Biol. Evol.">
        <title>Comparative Genomics of Early-Diverging Mushroom-Forming Fungi Provides Insights into the Origins of Lignocellulose Decay Capabilities.</title>
        <authorList>
            <person name="Nagy L.G."/>
            <person name="Riley R."/>
            <person name="Tritt A."/>
            <person name="Adam C."/>
            <person name="Daum C."/>
            <person name="Floudas D."/>
            <person name="Sun H."/>
            <person name="Yadav J.S."/>
            <person name="Pangilinan J."/>
            <person name="Larsson K.H."/>
            <person name="Matsuura K."/>
            <person name="Barry K."/>
            <person name="Labutti K."/>
            <person name="Kuo R."/>
            <person name="Ohm R.A."/>
            <person name="Bhattacharya S.S."/>
            <person name="Shirouzu T."/>
            <person name="Yoshinaga Y."/>
            <person name="Martin F.M."/>
            <person name="Grigoriev I.V."/>
            <person name="Hibbett D.S."/>
        </authorList>
    </citation>
    <scope>NUCLEOTIDE SEQUENCE [LARGE SCALE GENOMIC DNA]</scope>
    <source>
        <strain evidence="7 8">L-15889</strain>
    </source>
</reference>
<dbReference type="PANTHER" id="PTHR42986">
    <property type="entry name" value="BENZALDEHYDE DEHYDROGENASE YFMT"/>
    <property type="match status" value="1"/>
</dbReference>
<dbReference type="Proteomes" id="UP000076727">
    <property type="component" value="Unassembled WGS sequence"/>
</dbReference>
<feature type="domain" description="Aldehyde dehydrogenase" evidence="6">
    <location>
        <begin position="23"/>
        <end position="477"/>
    </location>
</feature>
<feature type="active site" evidence="4">
    <location>
        <position position="258"/>
    </location>
</feature>
<name>A0A165MSG5_9APHY</name>
<dbReference type="Gene3D" id="3.40.309.10">
    <property type="entry name" value="Aldehyde Dehydrogenase, Chain A, domain 2"/>
    <property type="match status" value="1"/>
</dbReference>
<dbReference type="Gene3D" id="3.40.605.10">
    <property type="entry name" value="Aldehyde Dehydrogenase, Chain A, domain 1"/>
    <property type="match status" value="1"/>
</dbReference>
<dbReference type="OrthoDB" id="310895at2759"/>
<dbReference type="InterPro" id="IPR015590">
    <property type="entry name" value="Aldehyde_DH_dom"/>
</dbReference>
<keyword evidence="8" id="KW-1185">Reference proteome</keyword>
<dbReference type="EMBL" id="KV429095">
    <property type="protein sequence ID" value="KZT66063.1"/>
    <property type="molecule type" value="Genomic_DNA"/>
</dbReference>
<evidence type="ECO:0000256" key="1">
    <source>
        <dbReference type="ARBA" id="ARBA00009986"/>
    </source>
</evidence>
<dbReference type="InterPro" id="IPR029510">
    <property type="entry name" value="Ald_DH_CS_GLU"/>
</dbReference>
<evidence type="ECO:0000313" key="7">
    <source>
        <dbReference type="EMBL" id="KZT66063.1"/>
    </source>
</evidence>
<evidence type="ECO:0000256" key="5">
    <source>
        <dbReference type="RuleBase" id="RU003345"/>
    </source>
</evidence>
<gene>
    <name evidence="7" type="ORF">DAEQUDRAFT_813810</name>
</gene>
<keyword evidence="2 5" id="KW-0560">Oxidoreductase</keyword>
<accession>A0A165MSG5</accession>
<dbReference type="GO" id="GO:0016620">
    <property type="term" value="F:oxidoreductase activity, acting on the aldehyde or oxo group of donors, NAD or NADP as acceptor"/>
    <property type="evidence" value="ECO:0007669"/>
    <property type="project" value="InterPro"/>
</dbReference>
<protein>
    <submittedName>
        <fullName evidence="7">ALDH-like protein</fullName>
    </submittedName>
</protein>
<keyword evidence="3" id="KW-0520">NAD</keyword>
<dbReference type="AlphaFoldDB" id="A0A165MSG5"/>
<evidence type="ECO:0000256" key="4">
    <source>
        <dbReference type="PROSITE-ProRule" id="PRU10007"/>
    </source>
</evidence>
<evidence type="ECO:0000256" key="2">
    <source>
        <dbReference type="ARBA" id="ARBA00023002"/>
    </source>
</evidence>
<sequence>MASSSVPFTGLFIDGQSRPASDGGYYEVRNPYTREVVGHAAAATQKDCQDAVEVAARAFKTWENSPPSLRRDIFLKASELMNTDKWKKKATEALQQEVSATDFMVIFNFFLANNGLRVDAGAIDQLKGETYVSMLPGGQVTTQRRAMGVIYAISPWNVPLALTIRAFAVPIICGNTVVLKTSESSPRSQTLMAELLHEAGLPNGVLNIISTRRVDSPPRSAEIIAHPAVRKINFTGSSVVAKLIAAEAAKYLKPCVFELGGKAPVIVLEDADLDRAARAITSSAVMNSGQICMSTERVIVMRKVAPALTDALKRHFSSLKAGGPGQPLSALFTEASAQRFMGLLDDALKKGAKLLVGDREARGGVVQPHIVTDVTADMRIWNEESFAPNIIIHVVDTIDEAVEYANKSDYSLMAAVWTKDVYAAYETAARIHSGTVNINGPTIHTEMGMAGNGVGSLRGLGGDSGYGHFGVEDFTYIRVLSLHPKDDTQYPIVG</sequence>
<dbReference type="PROSITE" id="PS00687">
    <property type="entry name" value="ALDEHYDE_DEHYDR_GLU"/>
    <property type="match status" value="1"/>
</dbReference>
<dbReference type="STRING" id="1314783.A0A165MSG5"/>
<dbReference type="SUPFAM" id="SSF53720">
    <property type="entry name" value="ALDH-like"/>
    <property type="match status" value="1"/>
</dbReference>
<evidence type="ECO:0000313" key="8">
    <source>
        <dbReference type="Proteomes" id="UP000076727"/>
    </source>
</evidence>